<dbReference type="Gene3D" id="3.90.1200.10">
    <property type="match status" value="1"/>
</dbReference>
<dbReference type="InterPro" id="IPR011009">
    <property type="entry name" value="Kinase-like_dom_sf"/>
</dbReference>
<accession>A0ABR3J641</accession>
<protein>
    <recommendedName>
        <fullName evidence="1">Aminoglycoside phosphotransferase domain-containing protein</fullName>
    </recommendedName>
</protein>
<dbReference type="EMBL" id="JASNQZ010000011">
    <property type="protein sequence ID" value="KAL0950831.1"/>
    <property type="molecule type" value="Genomic_DNA"/>
</dbReference>
<dbReference type="PANTHER" id="PTHR21310">
    <property type="entry name" value="AMINOGLYCOSIDE PHOSPHOTRANSFERASE-RELATED-RELATED"/>
    <property type="match status" value="1"/>
</dbReference>
<name>A0ABR3J641_9AGAR</name>
<sequence>MSSSASSSASLDSTEEFISSLDLGIIERLALTVRREVSGGGQVLPSALSCVVDSPPKSGSYNVVYRLCFSDGLQWAIRIPLRQWNITHARSMRLDIVAQEYILAHTSIPIPRIHSHSCNLDNALGHPYIITDYAEGTRLVDVWNDPSWWEGDRTKERTLSSFAKHMVELSMLEFAEIGRLECVESDGSHVVSPFPSLLALNEALTGPDRELGPFDNIQAYLGTLIAERRRQNDTPMLVLLSVLLKILTEGPYESAPFHLCHPDCDSQNIFVDDTTGEISAIIDWDGVAVVPRQLGALSYPSWITVDWDPLMYQIYEDQPHCDTEDDLHAFRTMYFNAINALSPERAAVTRNSHIAAWGIGIWIKGSRVRDYARDRDRTLVQRESLGHFAAFGKKGKCRRRGEGRGWG</sequence>
<dbReference type="InterPro" id="IPR002575">
    <property type="entry name" value="Aminoglycoside_PTrfase"/>
</dbReference>
<dbReference type="InterPro" id="IPR051678">
    <property type="entry name" value="AGP_Transferase"/>
</dbReference>
<evidence type="ECO:0000313" key="3">
    <source>
        <dbReference type="Proteomes" id="UP001556367"/>
    </source>
</evidence>
<dbReference type="Proteomes" id="UP001556367">
    <property type="component" value="Unassembled WGS sequence"/>
</dbReference>
<keyword evidence="3" id="KW-1185">Reference proteome</keyword>
<proteinExistence type="predicted"/>
<gene>
    <name evidence="2" type="ORF">HGRIS_007592</name>
</gene>
<organism evidence="2 3">
    <name type="scientific">Hohenbuehelia grisea</name>
    <dbReference type="NCBI Taxonomy" id="104357"/>
    <lineage>
        <taxon>Eukaryota</taxon>
        <taxon>Fungi</taxon>
        <taxon>Dikarya</taxon>
        <taxon>Basidiomycota</taxon>
        <taxon>Agaricomycotina</taxon>
        <taxon>Agaricomycetes</taxon>
        <taxon>Agaricomycetidae</taxon>
        <taxon>Agaricales</taxon>
        <taxon>Pleurotineae</taxon>
        <taxon>Pleurotaceae</taxon>
        <taxon>Hohenbuehelia</taxon>
    </lineage>
</organism>
<dbReference type="Pfam" id="PF01636">
    <property type="entry name" value="APH"/>
    <property type="match status" value="1"/>
</dbReference>
<comment type="caution">
    <text evidence="2">The sequence shown here is derived from an EMBL/GenBank/DDBJ whole genome shotgun (WGS) entry which is preliminary data.</text>
</comment>
<feature type="domain" description="Aminoglycoside phosphotransferase" evidence="1">
    <location>
        <begin position="57"/>
        <end position="289"/>
    </location>
</feature>
<evidence type="ECO:0000259" key="1">
    <source>
        <dbReference type="Pfam" id="PF01636"/>
    </source>
</evidence>
<evidence type="ECO:0000313" key="2">
    <source>
        <dbReference type="EMBL" id="KAL0950831.1"/>
    </source>
</evidence>
<dbReference type="PANTHER" id="PTHR21310:SF15">
    <property type="entry name" value="AMINOGLYCOSIDE PHOSPHOTRANSFERASE DOMAIN-CONTAINING PROTEIN"/>
    <property type="match status" value="1"/>
</dbReference>
<dbReference type="SUPFAM" id="SSF56112">
    <property type="entry name" value="Protein kinase-like (PK-like)"/>
    <property type="match status" value="1"/>
</dbReference>
<reference evidence="3" key="1">
    <citation type="submission" date="2024-06" db="EMBL/GenBank/DDBJ databases">
        <title>Multi-omics analyses provide insights into the biosynthesis of the anticancer antibiotic pleurotin in Hohenbuehelia grisea.</title>
        <authorList>
            <person name="Weaver J.A."/>
            <person name="Alberti F."/>
        </authorList>
    </citation>
    <scope>NUCLEOTIDE SEQUENCE [LARGE SCALE GENOMIC DNA]</scope>
    <source>
        <strain evidence="3">T-177</strain>
    </source>
</reference>